<dbReference type="SUPFAM" id="SSF54001">
    <property type="entry name" value="Cysteine proteinases"/>
    <property type="match status" value="1"/>
</dbReference>
<keyword evidence="2" id="KW-0378">Hydrolase</keyword>
<dbReference type="PROSITE" id="PS50235">
    <property type="entry name" value="USP_3"/>
    <property type="match status" value="1"/>
</dbReference>
<dbReference type="EMBL" id="MNPL01002680">
    <property type="protein sequence ID" value="OQR78062.1"/>
    <property type="molecule type" value="Genomic_DNA"/>
</dbReference>
<evidence type="ECO:0000313" key="3">
    <source>
        <dbReference type="Proteomes" id="UP000192247"/>
    </source>
</evidence>
<dbReference type="InterPro" id="IPR028889">
    <property type="entry name" value="USP"/>
</dbReference>
<dbReference type="InParanoid" id="A0A1V9XXA6"/>
<dbReference type="Gene3D" id="3.90.70.10">
    <property type="entry name" value="Cysteine proteinases"/>
    <property type="match status" value="1"/>
</dbReference>
<dbReference type="Proteomes" id="UP000192247">
    <property type="component" value="Unassembled WGS sequence"/>
</dbReference>
<dbReference type="InterPro" id="IPR038765">
    <property type="entry name" value="Papain-like_cys_pep_sf"/>
</dbReference>
<feature type="domain" description="USP" evidence="1">
    <location>
        <begin position="1"/>
        <end position="119"/>
    </location>
</feature>
<proteinExistence type="predicted"/>
<dbReference type="STRING" id="418985.A0A1V9XXA6"/>
<protein>
    <submittedName>
        <fullName evidence="2">Ubiquitin carboxyl-terminal hydrolase-like</fullName>
    </submittedName>
</protein>
<sequence>SNPRGSGGALPKVFSQLLSQLWCQNETRESLVSFRNLMGLMYPMYATYEQQDSHEFLVNLLDRLHEDLNRAELRNQPNSSNNSDTVVTFAMLATELNKFFTGEWDDAVHTLNCRQLSRS</sequence>
<dbReference type="AlphaFoldDB" id="A0A1V9XXA6"/>
<dbReference type="GO" id="GO:0004843">
    <property type="term" value="F:cysteine-type deubiquitinase activity"/>
    <property type="evidence" value="ECO:0007669"/>
    <property type="project" value="InterPro"/>
</dbReference>
<evidence type="ECO:0000313" key="2">
    <source>
        <dbReference type="EMBL" id="OQR78062.1"/>
    </source>
</evidence>
<gene>
    <name evidence="2" type="ORF">BIW11_06656</name>
</gene>
<evidence type="ECO:0000259" key="1">
    <source>
        <dbReference type="PROSITE" id="PS50235"/>
    </source>
</evidence>
<accession>A0A1V9XXA6</accession>
<name>A0A1V9XXA6_9ACAR</name>
<dbReference type="Pfam" id="PF00443">
    <property type="entry name" value="UCH"/>
    <property type="match status" value="1"/>
</dbReference>
<comment type="caution">
    <text evidence="2">The sequence shown here is derived from an EMBL/GenBank/DDBJ whole genome shotgun (WGS) entry which is preliminary data.</text>
</comment>
<dbReference type="GO" id="GO:0016579">
    <property type="term" value="P:protein deubiquitination"/>
    <property type="evidence" value="ECO:0007669"/>
    <property type="project" value="InterPro"/>
</dbReference>
<dbReference type="InterPro" id="IPR001394">
    <property type="entry name" value="Peptidase_C19_UCH"/>
</dbReference>
<dbReference type="OrthoDB" id="265776at2759"/>
<keyword evidence="3" id="KW-1185">Reference proteome</keyword>
<reference evidence="2 3" key="1">
    <citation type="journal article" date="2017" name="Gigascience">
        <title>Draft genome of the honey bee ectoparasitic mite, Tropilaelaps mercedesae, is shaped by the parasitic life history.</title>
        <authorList>
            <person name="Dong X."/>
            <person name="Armstrong S.D."/>
            <person name="Xia D."/>
            <person name="Makepeace B.L."/>
            <person name="Darby A.C."/>
            <person name="Kadowaki T."/>
        </authorList>
    </citation>
    <scope>NUCLEOTIDE SEQUENCE [LARGE SCALE GENOMIC DNA]</scope>
    <source>
        <strain evidence="2">Wuxi-XJTLU</strain>
    </source>
</reference>
<organism evidence="2 3">
    <name type="scientific">Tropilaelaps mercedesae</name>
    <dbReference type="NCBI Taxonomy" id="418985"/>
    <lineage>
        <taxon>Eukaryota</taxon>
        <taxon>Metazoa</taxon>
        <taxon>Ecdysozoa</taxon>
        <taxon>Arthropoda</taxon>
        <taxon>Chelicerata</taxon>
        <taxon>Arachnida</taxon>
        <taxon>Acari</taxon>
        <taxon>Parasitiformes</taxon>
        <taxon>Mesostigmata</taxon>
        <taxon>Gamasina</taxon>
        <taxon>Dermanyssoidea</taxon>
        <taxon>Laelapidae</taxon>
        <taxon>Tropilaelaps</taxon>
    </lineage>
</organism>
<feature type="non-terminal residue" evidence="2">
    <location>
        <position position="1"/>
    </location>
</feature>